<dbReference type="EMBL" id="JBFRUW010000008">
    <property type="protein sequence ID" value="MFA0567666.1"/>
    <property type="molecule type" value="Genomic_DNA"/>
</dbReference>
<dbReference type="Proteomes" id="UP001570417">
    <property type="component" value="Unassembled WGS sequence"/>
</dbReference>
<organism evidence="2 3">
    <name type="scientific">Vibrio gallaecicus</name>
    <dbReference type="NCBI Taxonomy" id="552386"/>
    <lineage>
        <taxon>Bacteria</taxon>
        <taxon>Pseudomonadati</taxon>
        <taxon>Pseudomonadota</taxon>
        <taxon>Gammaproteobacteria</taxon>
        <taxon>Vibrionales</taxon>
        <taxon>Vibrionaceae</taxon>
        <taxon>Vibrio</taxon>
    </lineage>
</organism>
<reference evidence="2 3" key="1">
    <citation type="journal article" date="2024" name="ISME J.">
        <title>Tailless and filamentous prophages are predominant in marine Vibrio.</title>
        <authorList>
            <person name="Steensen K."/>
            <person name="Seneca J."/>
            <person name="Bartlau N."/>
            <person name="Yu X.A."/>
            <person name="Hussain F.A."/>
            <person name="Polz M.F."/>
        </authorList>
    </citation>
    <scope>NUCLEOTIDE SEQUENCE [LARGE SCALE GENOMIC DNA]</scope>
    <source>
        <strain evidence="2 3">10N.222.51.A1</strain>
    </source>
</reference>
<feature type="compositionally biased region" description="Acidic residues" evidence="1">
    <location>
        <begin position="70"/>
        <end position="80"/>
    </location>
</feature>
<comment type="caution">
    <text evidence="2">The sequence shown here is derived from an EMBL/GenBank/DDBJ whole genome shotgun (WGS) entry which is preliminary data.</text>
</comment>
<protein>
    <submittedName>
        <fullName evidence="2">DUF1840 domain-containing protein</fullName>
    </submittedName>
</protein>
<evidence type="ECO:0000313" key="3">
    <source>
        <dbReference type="Proteomes" id="UP001570417"/>
    </source>
</evidence>
<dbReference type="Pfam" id="PF08895">
    <property type="entry name" value="DUF1840"/>
    <property type="match status" value="1"/>
</dbReference>
<evidence type="ECO:0000256" key="1">
    <source>
        <dbReference type="SAM" id="MobiDB-lite"/>
    </source>
</evidence>
<keyword evidence="3" id="KW-1185">Reference proteome</keyword>
<accession>A0ABV4N8M4</accession>
<sequence length="125" mass="13736">MLITFSCKSHSNVTMFGDVGLQLIKLLGHSGDIPGALDASSIPDALARLREAIEAEKRLEKESKQSTGYDDIDDDLNADDLNEGDSYTDVPVNIANRAFPLLELLESAVKEECEVMWEDSSNKSF</sequence>
<gene>
    <name evidence="2" type="ORF">AB4566_05185</name>
</gene>
<proteinExistence type="predicted"/>
<evidence type="ECO:0000313" key="2">
    <source>
        <dbReference type="EMBL" id="MFA0567666.1"/>
    </source>
</evidence>
<feature type="region of interest" description="Disordered" evidence="1">
    <location>
        <begin position="58"/>
        <end position="80"/>
    </location>
</feature>
<name>A0ABV4N8M4_9VIBR</name>
<dbReference type="RefSeq" id="WP_137371701.1">
    <property type="nucleotide sequence ID" value="NZ_AP025491.1"/>
</dbReference>
<dbReference type="InterPro" id="IPR014991">
    <property type="entry name" value="DUF1840"/>
</dbReference>